<feature type="domain" description="Rhodanese" evidence="1">
    <location>
        <begin position="294"/>
        <end position="381"/>
    </location>
</feature>
<dbReference type="Pfam" id="PF00899">
    <property type="entry name" value="ThiF"/>
    <property type="match status" value="1"/>
</dbReference>
<dbReference type="Pfam" id="PF00581">
    <property type="entry name" value="Rhodanese"/>
    <property type="match status" value="1"/>
</dbReference>
<dbReference type="InterPro" id="IPR001763">
    <property type="entry name" value="Rhodanese-like_dom"/>
</dbReference>
<comment type="caution">
    <text evidence="2">The sequence shown here is derived from an EMBL/GenBank/DDBJ whole genome shotgun (WGS) entry which is preliminary data.</text>
</comment>
<evidence type="ECO:0000313" key="3">
    <source>
        <dbReference type="Proteomes" id="UP000818266"/>
    </source>
</evidence>
<dbReference type="CDD" id="cd00757">
    <property type="entry name" value="ThiF_MoeB_HesA_family"/>
    <property type="match status" value="1"/>
</dbReference>
<dbReference type="GO" id="GO:0008641">
    <property type="term" value="F:ubiquitin-like modifier activating enzyme activity"/>
    <property type="evidence" value="ECO:0007669"/>
    <property type="project" value="InterPro"/>
</dbReference>
<dbReference type="Gene3D" id="3.40.50.720">
    <property type="entry name" value="NAD(P)-binding Rossmann-like Domain"/>
    <property type="match status" value="1"/>
</dbReference>
<keyword evidence="3" id="KW-1185">Reference proteome</keyword>
<dbReference type="GO" id="GO:0008146">
    <property type="term" value="F:sulfotransferase activity"/>
    <property type="evidence" value="ECO:0007669"/>
    <property type="project" value="TreeGrafter"/>
</dbReference>
<name>A0A9E5JK60_9MICO</name>
<dbReference type="PANTHER" id="PTHR10953">
    <property type="entry name" value="UBIQUITIN-ACTIVATING ENZYME E1"/>
    <property type="match status" value="1"/>
</dbReference>
<dbReference type="PROSITE" id="PS50206">
    <property type="entry name" value="RHODANESE_3"/>
    <property type="match status" value="1"/>
</dbReference>
<proteinExistence type="predicted"/>
<dbReference type="InterPro" id="IPR036873">
    <property type="entry name" value="Rhodanese-like_dom_sf"/>
</dbReference>
<dbReference type="GO" id="GO:0005829">
    <property type="term" value="C:cytosol"/>
    <property type="evidence" value="ECO:0007669"/>
    <property type="project" value="TreeGrafter"/>
</dbReference>
<dbReference type="SMART" id="SM00450">
    <property type="entry name" value="RHOD"/>
    <property type="match status" value="1"/>
</dbReference>
<dbReference type="GO" id="GO:0004792">
    <property type="term" value="F:thiosulfate-cyanide sulfurtransferase activity"/>
    <property type="evidence" value="ECO:0007669"/>
    <property type="project" value="TreeGrafter"/>
</dbReference>
<dbReference type="Gene3D" id="3.40.250.10">
    <property type="entry name" value="Rhodanese-like domain"/>
    <property type="match status" value="1"/>
</dbReference>
<dbReference type="AlphaFoldDB" id="A0A9E5JK60"/>
<reference evidence="2 3" key="1">
    <citation type="submission" date="2019-06" db="EMBL/GenBank/DDBJ databases">
        <authorList>
            <person name="De-Chao Zhang Q."/>
        </authorList>
    </citation>
    <scope>NUCLEOTIDE SEQUENCE [LARGE SCALE GENOMIC DNA]</scope>
    <source>
        <strain evidence="2 3">KN1116</strain>
    </source>
</reference>
<dbReference type="GO" id="GO:0016779">
    <property type="term" value="F:nucleotidyltransferase activity"/>
    <property type="evidence" value="ECO:0007669"/>
    <property type="project" value="TreeGrafter"/>
</dbReference>
<evidence type="ECO:0000313" key="2">
    <source>
        <dbReference type="EMBL" id="NHF61739.1"/>
    </source>
</evidence>
<dbReference type="InterPro" id="IPR045886">
    <property type="entry name" value="ThiF/MoeB/HesA"/>
</dbReference>
<evidence type="ECO:0000259" key="1">
    <source>
        <dbReference type="PROSITE" id="PS50206"/>
    </source>
</evidence>
<dbReference type="InterPro" id="IPR000594">
    <property type="entry name" value="ThiF_NAD_FAD-bd"/>
</dbReference>
<organism evidence="2 3">
    <name type="scientific">Microcella pacifica</name>
    <dbReference type="NCBI Taxonomy" id="2591847"/>
    <lineage>
        <taxon>Bacteria</taxon>
        <taxon>Bacillati</taxon>
        <taxon>Actinomycetota</taxon>
        <taxon>Actinomycetes</taxon>
        <taxon>Micrococcales</taxon>
        <taxon>Microbacteriaceae</taxon>
        <taxon>Microcella</taxon>
    </lineage>
</organism>
<dbReference type="OrthoDB" id="9804286at2"/>
<dbReference type="SUPFAM" id="SSF69572">
    <property type="entry name" value="Activating enzymes of the ubiquitin-like proteins"/>
    <property type="match status" value="1"/>
</dbReference>
<gene>
    <name evidence="2" type="ORF">FK219_000535</name>
</gene>
<dbReference type="RefSeq" id="WP_152581944.1">
    <property type="nucleotide sequence ID" value="NZ_JAVJPO010000019.1"/>
</dbReference>
<reference evidence="2 3" key="2">
    <citation type="submission" date="2020-03" db="EMBL/GenBank/DDBJ databases">
        <title>Chryseoglobus sp. isolated from a deep-sea seamount.</title>
        <authorList>
            <person name="Zhang D.-C."/>
        </authorList>
    </citation>
    <scope>NUCLEOTIDE SEQUENCE [LARGE SCALE GENOMIC DNA]</scope>
    <source>
        <strain evidence="2 3">KN1116</strain>
    </source>
</reference>
<accession>A0A9E5JK60</accession>
<protein>
    <submittedName>
        <fullName evidence="2">Molybdopterin biosynthesis protein MoeB</fullName>
    </submittedName>
</protein>
<dbReference type="InterPro" id="IPR035985">
    <property type="entry name" value="Ubiquitin-activating_enz"/>
</dbReference>
<dbReference type="EMBL" id="VIKT02000001">
    <property type="protein sequence ID" value="NHF61739.1"/>
    <property type="molecule type" value="Genomic_DNA"/>
</dbReference>
<sequence length="383" mass="40017">MPDASRHARQLALPGFGAAAQDALAHARVLVIGAGGLGSVLLPQLVGAGLATGPGGRLGIVDDDVVELSNLHRQHLHGTADVGRPKVDSAAERLRALDPAVTIVTRRQRFTSENALELLADYDLLVDGSDGFATRYLAADAATLRGIPLVWGAVLQYGGQTGVCPVGGPGYRDLFPAPPAPDAVLDCATGGVLPSVCGVIGAIMAGQALTLLMGVGDALIGRVTTYDARTGRFRELPFGHDPHAASVTELIDYEQFCGTASEPPAAGDSGRSLDVSAPELARLLETGTGDGTERNARPLLLDVREPWEHELVALPDSTLVPLGQLPSALDALPRDRETIVYCHHGIRSQDALRQLLAAGIPARHLAGGIDAWSREVDPAVARY</sequence>
<dbReference type="PANTHER" id="PTHR10953:SF102">
    <property type="entry name" value="ADENYLYLTRANSFERASE AND SULFURTRANSFERASE MOCS3"/>
    <property type="match status" value="1"/>
</dbReference>
<dbReference type="Proteomes" id="UP000818266">
    <property type="component" value="Unassembled WGS sequence"/>
</dbReference>